<organism evidence="2 3">
    <name type="scientific">Dreissena polymorpha</name>
    <name type="common">Zebra mussel</name>
    <name type="synonym">Mytilus polymorpha</name>
    <dbReference type="NCBI Taxonomy" id="45954"/>
    <lineage>
        <taxon>Eukaryota</taxon>
        <taxon>Metazoa</taxon>
        <taxon>Spiralia</taxon>
        <taxon>Lophotrochozoa</taxon>
        <taxon>Mollusca</taxon>
        <taxon>Bivalvia</taxon>
        <taxon>Autobranchia</taxon>
        <taxon>Heteroconchia</taxon>
        <taxon>Euheterodonta</taxon>
        <taxon>Imparidentia</taxon>
        <taxon>Neoheterodontei</taxon>
        <taxon>Myida</taxon>
        <taxon>Dreissenoidea</taxon>
        <taxon>Dreissenidae</taxon>
        <taxon>Dreissena</taxon>
    </lineage>
</organism>
<feature type="compositionally biased region" description="Basic and acidic residues" evidence="1">
    <location>
        <begin position="90"/>
        <end position="99"/>
    </location>
</feature>
<name>A0A9D4ENC5_DREPO</name>
<dbReference type="EMBL" id="JAIWYP010000008">
    <property type="protein sequence ID" value="KAH3782624.1"/>
    <property type="molecule type" value="Genomic_DNA"/>
</dbReference>
<feature type="region of interest" description="Disordered" evidence="1">
    <location>
        <begin position="65"/>
        <end position="106"/>
    </location>
</feature>
<reference evidence="2" key="1">
    <citation type="journal article" date="2019" name="bioRxiv">
        <title>The Genome of the Zebra Mussel, Dreissena polymorpha: A Resource for Invasive Species Research.</title>
        <authorList>
            <person name="McCartney M.A."/>
            <person name="Auch B."/>
            <person name="Kono T."/>
            <person name="Mallez S."/>
            <person name="Zhang Y."/>
            <person name="Obille A."/>
            <person name="Becker A."/>
            <person name="Abrahante J.E."/>
            <person name="Garbe J."/>
            <person name="Badalamenti J.P."/>
            <person name="Herman A."/>
            <person name="Mangelson H."/>
            <person name="Liachko I."/>
            <person name="Sullivan S."/>
            <person name="Sone E.D."/>
            <person name="Koren S."/>
            <person name="Silverstein K.A.T."/>
            <person name="Beckman K.B."/>
            <person name="Gohl D.M."/>
        </authorList>
    </citation>
    <scope>NUCLEOTIDE SEQUENCE</scope>
    <source>
        <strain evidence="2">Duluth1</strain>
        <tissue evidence="2">Whole animal</tissue>
    </source>
</reference>
<gene>
    <name evidence="2" type="ORF">DPMN_160543</name>
</gene>
<dbReference type="AlphaFoldDB" id="A0A9D4ENC5"/>
<evidence type="ECO:0000256" key="1">
    <source>
        <dbReference type="SAM" id="MobiDB-lite"/>
    </source>
</evidence>
<keyword evidence="3" id="KW-1185">Reference proteome</keyword>
<comment type="caution">
    <text evidence="2">The sequence shown here is derived from an EMBL/GenBank/DDBJ whole genome shotgun (WGS) entry which is preliminary data.</text>
</comment>
<reference evidence="2" key="2">
    <citation type="submission" date="2020-11" db="EMBL/GenBank/DDBJ databases">
        <authorList>
            <person name="McCartney M.A."/>
            <person name="Auch B."/>
            <person name="Kono T."/>
            <person name="Mallez S."/>
            <person name="Becker A."/>
            <person name="Gohl D.M."/>
            <person name="Silverstein K.A.T."/>
            <person name="Koren S."/>
            <person name="Bechman K.B."/>
            <person name="Herman A."/>
            <person name="Abrahante J.E."/>
            <person name="Garbe J."/>
        </authorList>
    </citation>
    <scope>NUCLEOTIDE SEQUENCE</scope>
    <source>
        <strain evidence="2">Duluth1</strain>
        <tissue evidence="2">Whole animal</tissue>
    </source>
</reference>
<evidence type="ECO:0000313" key="3">
    <source>
        <dbReference type="Proteomes" id="UP000828390"/>
    </source>
</evidence>
<dbReference type="Proteomes" id="UP000828390">
    <property type="component" value="Unassembled WGS sequence"/>
</dbReference>
<feature type="compositionally biased region" description="Basic and acidic residues" evidence="1">
    <location>
        <begin position="65"/>
        <end position="79"/>
    </location>
</feature>
<proteinExistence type="predicted"/>
<evidence type="ECO:0000313" key="2">
    <source>
        <dbReference type="EMBL" id="KAH3782624.1"/>
    </source>
</evidence>
<feature type="non-terminal residue" evidence="2">
    <location>
        <position position="106"/>
    </location>
</feature>
<sequence>PRESFTRLDVFWNNHPNVKQTVIGTPKLQPTKLQGIPIKISLLDIIRHPRKVIDVLKNFDSNIFDHEKPTRSYEDHDKASPCSSDPLEQNMEKPEKESSKVASTAM</sequence>
<protein>
    <submittedName>
        <fullName evidence="2">Uncharacterized protein</fullName>
    </submittedName>
</protein>
<accession>A0A9D4ENC5</accession>